<gene>
    <name evidence="5" type="ORF">Ciccas_001818</name>
</gene>
<keyword evidence="1" id="KW-0433">Leucine-rich repeat</keyword>
<dbReference type="InterPro" id="IPR003591">
    <property type="entry name" value="Leu-rich_rpt_typical-subtyp"/>
</dbReference>
<feature type="compositionally biased region" description="Basic and acidic residues" evidence="3">
    <location>
        <begin position="832"/>
        <end position="842"/>
    </location>
</feature>
<dbReference type="Gene3D" id="3.80.10.10">
    <property type="entry name" value="Ribonuclease Inhibitor"/>
    <property type="match status" value="2"/>
</dbReference>
<feature type="transmembrane region" description="Helical" evidence="4">
    <location>
        <begin position="684"/>
        <end position="709"/>
    </location>
</feature>
<evidence type="ECO:0000256" key="4">
    <source>
        <dbReference type="SAM" id="Phobius"/>
    </source>
</evidence>
<protein>
    <submittedName>
        <fullName evidence="5">Uncharacterized protein</fullName>
    </submittedName>
</protein>
<dbReference type="AlphaFoldDB" id="A0ABD2QM57"/>
<keyword evidence="2" id="KW-0677">Repeat</keyword>
<evidence type="ECO:0000256" key="1">
    <source>
        <dbReference type="ARBA" id="ARBA00022614"/>
    </source>
</evidence>
<name>A0ABD2QM57_9PLAT</name>
<proteinExistence type="predicted"/>
<dbReference type="EMBL" id="JBJKFK010000129">
    <property type="protein sequence ID" value="KAL3319521.1"/>
    <property type="molecule type" value="Genomic_DNA"/>
</dbReference>
<dbReference type="PANTHER" id="PTHR24366">
    <property type="entry name" value="IG(IMMUNOGLOBULIN) AND LRR(LEUCINE RICH REPEAT) DOMAINS"/>
    <property type="match status" value="1"/>
</dbReference>
<evidence type="ECO:0000313" key="5">
    <source>
        <dbReference type="EMBL" id="KAL3319521.1"/>
    </source>
</evidence>
<sequence>MVGSELPIVTSHSEIKHLVLSGRISTCTEGALARIVSKQLNVTIENFVPTAIHEKCFARANGIFSLMLKSVYMRENSISTKNLFYLFSDVKHLHLDGIQVWELPKEFMANMRETESLTFTRNNLMKIHNSAFRSQFSTLTSLSFYKQPSLNDLLVNSAKWTAQLPDTLTELGFGHMASDSRLVAPLQIDAKVPIKSLTISFCDINDLETDRYPSVSSKTLKLRMEESSLTQVNLDGNKFGSSENFLSVLSTFSRLDAVSLRDNKNRLSSMNLGKKLQLMDLTGSWLESKAAGFFSPVKTLILTEAKIYGLEAGALKGKEVQKLVLREIPQFMRVKVAEKPANWSALLKDTAPTLRELDLAGNSLTLDGDLELQTLVNLETLDLQNNAIAQFPGHLIGSLGKLKELNLAENKIAQLAMEDPGLISGPVLDKTRNMSINLSGNPIKTLLRCDTVNGLLMTLEDFLNNFSVNLENSLLACHCDNAWISDRGGYQDIQCYRKDRSGEDLAMVGKSAKCNPTDWGYPCILAEMSTTFENTHERGKKNQVEQLDVNIVSFDKKTDTIWFELGELQESNYFYPKPHLQKETQTVLKKIEGTVNKVLAFWRVGQLETLKLNKKIASQKQGNQFEFRLEKLPKGKPDDLYLMVLFVNRTYYQMKEFYRSDFLSAKEKQVPEENRMKSKNRYTFWIMLGSIMFALLALFVGGVILASWLSRKMKRHKDLIMNGQSSSNCSCKRVDCQICSEKQRQSLLGRTTYSTITNDLIDDDPLPNKASAGFQRNTWANKTIGFFRSISHGKKASTPTETYPFNNDFAPKHNSVTRTGPLPSLPLPKINPNKDADSHSSTDDLYYAIN</sequence>
<dbReference type="InterPro" id="IPR001611">
    <property type="entry name" value="Leu-rich_rpt"/>
</dbReference>
<evidence type="ECO:0000256" key="3">
    <source>
        <dbReference type="SAM" id="MobiDB-lite"/>
    </source>
</evidence>
<evidence type="ECO:0000256" key="2">
    <source>
        <dbReference type="ARBA" id="ARBA00022737"/>
    </source>
</evidence>
<evidence type="ECO:0000313" key="6">
    <source>
        <dbReference type="Proteomes" id="UP001626550"/>
    </source>
</evidence>
<dbReference type="Pfam" id="PF13855">
    <property type="entry name" value="LRR_8"/>
    <property type="match status" value="1"/>
</dbReference>
<accession>A0ABD2QM57</accession>
<organism evidence="5 6">
    <name type="scientific">Cichlidogyrus casuarinus</name>
    <dbReference type="NCBI Taxonomy" id="1844966"/>
    <lineage>
        <taxon>Eukaryota</taxon>
        <taxon>Metazoa</taxon>
        <taxon>Spiralia</taxon>
        <taxon>Lophotrochozoa</taxon>
        <taxon>Platyhelminthes</taxon>
        <taxon>Monogenea</taxon>
        <taxon>Monopisthocotylea</taxon>
        <taxon>Dactylogyridea</taxon>
        <taxon>Ancyrocephalidae</taxon>
        <taxon>Cichlidogyrus</taxon>
    </lineage>
</organism>
<dbReference type="SMART" id="SM00369">
    <property type="entry name" value="LRR_TYP"/>
    <property type="match status" value="3"/>
</dbReference>
<keyword evidence="4" id="KW-0812">Transmembrane</keyword>
<keyword evidence="4" id="KW-0472">Membrane</keyword>
<dbReference type="Proteomes" id="UP001626550">
    <property type="component" value="Unassembled WGS sequence"/>
</dbReference>
<comment type="caution">
    <text evidence="5">The sequence shown here is derived from an EMBL/GenBank/DDBJ whole genome shotgun (WGS) entry which is preliminary data.</text>
</comment>
<feature type="region of interest" description="Disordered" evidence="3">
    <location>
        <begin position="795"/>
        <end position="843"/>
    </location>
</feature>
<keyword evidence="4" id="KW-1133">Transmembrane helix</keyword>
<dbReference type="SUPFAM" id="SSF52058">
    <property type="entry name" value="L domain-like"/>
    <property type="match status" value="1"/>
</dbReference>
<dbReference type="InterPro" id="IPR032675">
    <property type="entry name" value="LRR_dom_sf"/>
</dbReference>
<reference evidence="5 6" key="1">
    <citation type="submission" date="2024-11" db="EMBL/GenBank/DDBJ databases">
        <title>Adaptive evolution of stress response genes in parasites aligns with host niche diversity.</title>
        <authorList>
            <person name="Hahn C."/>
            <person name="Resl P."/>
        </authorList>
    </citation>
    <scope>NUCLEOTIDE SEQUENCE [LARGE SCALE GENOMIC DNA]</scope>
    <source>
        <strain evidence="5">EGGRZ-B1_66</strain>
        <tissue evidence="5">Body</tissue>
    </source>
</reference>
<keyword evidence="6" id="KW-1185">Reference proteome</keyword>
<dbReference type="PANTHER" id="PTHR24366:SF96">
    <property type="entry name" value="LEUCINE RICH REPEAT CONTAINING 53"/>
    <property type="match status" value="1"/>
</dbReference>